<proteinExistence type="predicted"/>
<dbReference type="Proteomes" id="UP000027265">
    <property type="component" value="Unassembled WGS sequence"/>
</dbReference>
<accession>A0A067PB88</accession>
<evidence type="ECO:0000313" key="2">
    <source>
        <dbReference type="EMBL" id="KDQ52004.1"/>
    </source>
</evidence>
<protein>
    <submittedName>
        <fullName evidence="2">Uncharacterized protein</fullName>
    </submittedName>
</protein>
<dbReference type="InParanoid" id="A0A067PB88"/>
<feature type="region of interest" description="Disordered" evidence="1">
    <location>
        <begin position="130"/>
        <end position="170"/>
    </location>
</feature>
<evidence type="ECO:0000256" key="1">
    <source>
        <dbReference type="SAM" id="MobiDB-lite"/>
    </source>
</evidence>
<dbReference type="AlphaFoldDB" id="A0A067PB88"/>
<feature type="compositionally biased region" description="Pro residues" evidence="1">
    <location>
        <begin position="199"/>
        <end position="217"/>
    </location>
</feature>
<name>A0A067PB88_9AGAM</name>
<sequence>MSSPHRSPILRGFTKPDGYRHLPSNRPNPAPLNPDNSAAAPLYLDNHTAPPLYPENPTTHPTYPDDPIAPPHWPDDHTPVGRNFTDFQIHGGLFQATLNDGPPNRWGEILGDFTLRAYSQKTYKLYGLGRDKDETGTEDDEMESVEMTDHDEEVESVGEMDRDDAGESEEDIEFDEILLNPGCVSPHQAFTPTLSPIPSISPSPSRSPSPSLSPSPDPLDTYPFNLHPRPLNEESAHRLPDETFDPVAFSDWIHDRFQPLAYKTYRQLKGDTTRSPNLLGILNRNRQQVARRYEGLHRVYVLTGDEYSYHVGVGSMAMDMWAGLVSVADMMGGLWETMLRSQESGDGEQDNGVSM</sequence>
<organism evidence="2 3">
    <name type="scientific">Jaapia argillacea MUCL 33604</name>
    <dbReference type="NCBI Taxonomy" id="933084"/>
    <lineage>
        <taxon>Eukaryota</taxon>
        <taxon>Fungi</taxon>
        <taxon>Dikarya</taxon>
        <taxon>Basidiomycota</taxon>
        <taxon>Agaricomycotina</taxon>
        <taxon>Agaricomycetes</taxon>
        <taxon>Agaricomycetidae</taxon>
        <taxon>Jaapiales</taxon>
        <taxon>Jaapiaceae</taxon>
        <taxon>Jaapia</taxon>
    </lineage>
</organism>
<dbReference type="HOGENOM" id="CLU_780892_0_0_1"/>
<feature type="compositionally biased region" description="Acidic residues" evidence="1">
    <location>
        <begin position="136"/>
        <end position="158"/>
    </location>
</feature>
<feature type="region of interest" description="Disordered" evidence="1">
    <location>
        <begin position="1"/>
        <end position="76"/>
    </location>
</feature>
<evidence type="ECO:0000313" key="3">
    <source>
        <dbReference type="Proteomes" id="UP000027265"/>
    </source>
</evidence>
<dbReference type="EMBL" id="KL197743">
    <property type="protein sequence ID" value="KDQ52004.1"/>
    <property type="molecule type" value="Genomic_DNA"/>
</dbReference>
<gene>
    <name evidence="2" type="ORF">JAAARDRAFT_198656</name>
</gene>
<reference evidence="3" key="1">
    <citation type="journal article" date="2014" name="Proc. Natl. Acad. Sci. U.S.A.">
        <title>Extensive sampling of basidiomycete genomes demonstrates inadequacy of the white-rot/brown-rot paradigm for wood decay fungi.</title>
        <authorList>
            <person name="Riley R."/>
            <person name="Salamov A.A."/>
            <person name="Brown D.W."/>
            <person name="Nagy L.G."/>
            <person name="Floudas D."/>
            <person name="Held B.W."/>
            <person name="Levasseur A."/>
            <person name="Lombard V."/>
            <person name="Morin E."/>
            <person name="Otillar R."/>
            <person name="Lindquist E.A."/>
            <person name="Sun H."/>
            <person name="LaButti K.M."/>
            <person name="Schmutz J."/>
            <person name="Jabbour D."/>
            <person name="Luo H."/>
            <person name="Baker S.E."/>
            <person name="Pisabarro A.G."/>
            <person name="Walton J.D."/>
            <person name="Blanchette R.A."/>
            <person name="Henrissat B."/>
            <person name="Martin F."/>
            <person name="Cullen D."/>
            <person name="Hibbett D.S."/>
            <person name="Grigoriev I.V."/>
        </authorList>
    </citation>
    <scope>NUCLEOTIDE SEQUENCE [LARGE SCALE GENOMIC DNA]</scope>
    <source>
        <strain evidence="3">MUCL 33604</strain>
    </source>
</reference>
<feature type="region of interest" description="Disordered" evidence="1">
    <location>
        <begin position="189"/>
        <end position="230"/>
    </location>
</feature>
<keyword evidence="3" id="KW-1185">Reference proteome</keyword>